<evidence type="ECO:0000256" key="2">
    <source>
        <dbReference type="ARBA" id="ARBA00022737"/>
    </source>
</evidence>
<proteinExistence type="predicted"/>
<dbReference type="GO" id="GO:0061700">
    <property type="term" value="C:GATOR2 complex"/>
    <property type="evidence" value="ECO:0007669"/>
    <property type="project" value="TreeGrafter"/>
</dbReference>
<dbReference type="GO" id="GO:1904263">
    <property type="term" value="P:positive regulation of TORC1 signaling"/>
    <property type="evidence" value="ECO:0007669"/>
    <property type="project" value="TreeGrafter"/>
</dbReference>
<dbReference type="PROSITE" id="PS50294">
    <property type="entry name" value="WD_REPEATS_REGION"/>
    <property type="match status" value="1"/>
</dbReference>
<organism evidence="6">
    <name type="scientific">Chaetomium thermophilum (strain DSM 1495 / CBS 144.50 / IMI 039719)</name>
    <name type="common">Thermochaetoides thermophila</name>
    <dbReference type="NCBI Taxonomy" id="759272"/>
    <lineage>
        <taxon>Eukaryota</taxon>
        <taxon>Fungi</taxon>
        <taxon>Dikarya</taxon>
        <taxon>Ascomycota</taxon>
        <taxon>Pezizomycotina</taxon>
        <taxon>Sordariomycetes</taxon>
        <taxon>Sordariomycetidae</taxon>
        <taxon>Sordariales</taxon>
        <taxon>Chaetomiaceae</taxon>
        <taxon>Thermochaetoides</taxon>
    </lineage>
</organism>
<evidence type="ECO:0000256" key="1">
    <source>
        <dbReference type="ARBA" id="ARBA00022574"/>
    </source>
</evidence>
<reference evidence="5 6" key="1">
    <citation type="journal article" date="2011" name="Cell">
        <title>Insight into structure and assembly of the nuclear pore complex by utilizing the genome of a eukaryotic thermophile.</title>
        <authorList>
            <person name="Amlacher S."/>
            <person name="Sarges P."/>
            <person name="Flemming D."/>
            <person name="van Noort V."/>
            <person name="Kunze R."/>
            <person name="Devos D.P."/>
            <person name="Arumugam M."/>
            <person name="Bork P."/>
            <person name="Hurt E."/>
        </authorList>
    </citation>
    <scope>NUCLEOTIDE SEQUENCE [LARGE SCALE GENOMIC DNA]</scope>
    <source>
        <strain evidence="6">DSM 1495 / CBS 144.50 / IMI 039719</strain>
    </source>
</reference>
<dbReference type="Pfam" id="PF00400">
    <property type="entry name" value="WD40"/>
    <property type="match status" value="3"/>
</dbReference>
<dbReference type="OrthoDB" id="60955at2759"/>
<dbReference type="PANTHER" id="PTHR46200:SF1">
    <property type="entry name" value="GATOR COMPLEX PROTEIN WDR24"/>
    <property type="match status" value="1"/>
</dbReference>
<dbReference type="Gene3D" id="2.130.10.10">
    <property type="entry name" value="YVTN repeat-like/Quinoprotein amine dehydrogenase"/>
    <property type="match status" value="1"/>
</dbReference>
<dbReference type="InterPro" id="IPR036322">
    <property type="entry name" value="WD40_repeat_dom_sf"/>
</dbReference>
<keyword evidence="2" id="KW-0677">Repeat</keyword>
<dbReference type="SUPFAM" id="SSF50978">
    <property type="entry name" value="WD40 repeat-like"/>
    <property type="match status" value="1"/>
</dbReference>
<feature type="compositionally biased region" description="Polar residues" evidence="4">
    <location>
        <begin position="687"/>
        <end position="703"/>
    </location>
</feature>
<dbReference type="InterPro" id="IPR037590">
    <property type="entry name" value="WDR24"/>
</dbReference>
<dbReference type="EMBL" id="GL988048">
    <property type="protein sequence ID" value="EGS17099.1"/>
    <property type="molecule type" value="Genomic_DNA"/>
</dbReference>
<accession>G0SI29</accession>
<dbReference type="STRING" id="759272.G0SI29"/>
<dbReference type="eggNOG" id="KOG0269">
    <property type="taxonomic scope" value="Eukaryota"/>
</dbReference>
<dbReference type="KEGG" id="cthr:CTHT_0074280"/>
<dbReference type="PANTHER" id="PTHR46200">
    <property type="entry name" value="GATOR COMPLEX PROTEIN WDR24"/>
    <property type="match status" value="1"/>
</dbReference>
<dbReference type="InterPro" id="IPR015943">
    <property type="entry name" value="WD40/YVTN_repeat-like_dom_sf"/>
</dbReference>
<name>G0SI29_CHATD</name>
<feature type="compositionally biased region" description="Basic and acidic residues" evidence="4">
    <location>
        <begin position="802"/>
        <end position="812"/>
    </location>
</feature>
<dbReference type="GO" id="GO:0005774">
    <property type="term" value="C:vacuolar membrane"/>
    <property type="evidence" value="ECO:0007669"/>
    <property type="project" value="TreeGrafter"/>
</dbReference>
<feature type="region of interest" description="Disordered" evidence="4">
    <location>
        <begin position="791"/>
        <end position="834"/>
    </location>
</feature>
<feature type="region of interest" description="Disordered" evidence="4">
    <location>
        <begin position="432"/>
        <end position="521"/>
    </location>
</feature>
<evidence type="ECO:0000313" key="5">
    <source>
        <dbReference type="EMBL" id="EGS17099.1"/>
    </source>
</evidence>
<feature type="repeat" description="WD" evidence="3">
    <location>
        <begin position="170"/>
        <end position="212"/>
    </location>
</feature>
<sequence length="1372" mass="148511">MYSIGMRKLLGKSNTDLTSHGSPPSGGRAGPAATAAAGGITSSPVVPNYRPAVSQDTVYAAGVPIACLDSSPDGRSAILGGRHVLKTVTVEGLTVREGLDLRSLLVAQPALRNNNPTSVADQLSVKAVKWGEVGGKQVLFTACTTGKVFMYDLVTVGSCGAGAPVDCVQMREDSRQVNALDINPHHSTWLLSGSQDGIVRCFDVRQRTETKTGATFRSKQAFKCHADGVRHVQWNPRDGFLFACATEQGNVIKWDMRKPNAPILRISAHEKACSAMAWHPDGVHLASAGLESRCYIWDMSKQDKRQKPKWTIATPSPAGTLAWRPGQWSATAQGKRTSQLAMSYDESGQKRSGINVVHVWDLARPTMPYKEIQRFDASPCAILWHDQYLLWTAGQDGIFAQCDVSFAPKVIDRQAVSTMAFSPRGDVMMLLDERAPPPRPRPHILHHDAAVPPASVPSVPSMTSYSSSPTTPRFSVSRSDSEDDAIGTFIGPRRRSSRRRRPSTRSTTTLSTTPPAGPSMEDVMSLEQTIKATGVYRPQQAMAVGHVPAAASPEVYEYLSANYLEALYRDLPGRPGSPPLPQRIATILDHYALAATHVRQFRLAQTWRIIAYAVDLMLHRRAQYHLERRRDRNQDSMRRKSSAKPKSLVGLSDHDNLPEMSVEKVQDDLVASRKPVSNLAVYDQSLQSKSVLPSEQESTSNMPTPMVRPVPNDTAGSQTDEADRESAASVVGEPSSFTLPPPAAYPPRQLLRSRLDSVPLSVVSHDSAATYASTEGYDFYDTEFLVKAADEARSASENSPDISRKQRQDSEVGSHAWSISDQSRRPTGLSEVEEGQAARAAIVAELQKSHAQELKSYEKTNQSPEKTKTAVPPRVPLERTETTMTGMTGFTSFTSYTDEHHLISQPTDLFGSPYASQTDINLRGSSILHSIPEPASPTRPEHDKSPFVIETDYLCWSDDPPYPYSSRTSSSSSALTSSPLHPYTIISRALAFETKTSALNASAMILLLKPLLPDDVINKHQAAAILRQHHSRLMGMKLFVEAALLRKLCMQGWPGGALSSWGDNYPAVLTPAQQGVQASFLCTSCNRPHDIDRSNPNLSPDALWRCARCRSVMAPCAVCGHRDTAPSMASASPLPTHIPAKHWANLTPQQQTTDENEPKLTTWFYCPSCSHGGHASCLQAWHAALDPDFSSSEPYLYLEDPPGAESSDGCCPVDGCGHTCLPSRWRNGDAVLLRGEEISRVTREASRALARGSAVASEVGAPSSSWVGGGAGSVVGDQAGGDHTGERSGDKVMPSGGGSGAGTGALVRSDVNDVPQSRAVETVREALASAGSYVGQGAKVGTSILSSSPGRNVISGDRERRKSVKFVADERK</sequence>
<feature type="repeat" description="WD" evidence="3">
    <location>
        <begin position="266"/>
        <end position="307"/>
    </location>
</feature>
<dbReference type="RefSeq" id="XP_006697681.1">
    <property type="nucleotide sequence ID" value="XM_006697618.1"/>
</dbReference>
<dbReference type="GeneID" id="18261466"/>
<gene>
    <name evidence="5" type="ORF">CTHT_0074280</name>
</gene>
<keyword evidence="1 3" id="KW-0853">WD repeat</keyword>
<feature type="region of interest" description="Disordered" evidence="4">
    <location>
        <begin position="13"/>
        <end position="37"/>
    </location>
</feature>
<dbReference type="Proteomes" id="UP000008066">
    <property type="component" value="Unassembled WGS sequence"/>
</dbReference>
<evidence type="ECO:0000313" key="6">
    <source>
        <dbReference type="Proteomes" id="UP000008066"/>
    </source>
</evidence>
<evidence type="ECO:0000256" key="4">
    <source>
        <dbReference type="SAM" id="MobiDB-lite"/>
    </source>
</evidence>
<feature type="region of interest" description="Disordered" evidence="4">
    <location>
        <begin position="687"/>
        <end position="745"/>
    </location>
</feature>
<dbReference type="PROSITE" id="PS50082">
    <property type="entry name" value="WD_REPEATS_2"/>
    <property type="match status" value="2"/>
</dbReference>
<keyword evidence="6" id="KW-1185">Reference proteome</keyword>
<feature type="compositionally biased region" description="Basic residues" evidence="4">
    <location>
        <begin position="492"/>
        <end position="503"/>
    </location>
</feature>
<feature type="region of interest" description="Disordered" evidence="4">
    <location>
        <begin position="1267"/>
        <end position="1312"/>
    </location>
</feature>
<dbReference type="OMA" id="QTWRIVK"/>
<dbReference type="InterPro" id="IPR001680">
    <property type="entry name" value="WD40_rpt"/>
</dbReference>
<feature type="region of interest" description="Disordered" evidence="4">
    <location>
        <begin position="628"/>
        <end position="659"/>
    </location>
</feature>
<evidence type="ECO:0000256" key="3">
    <source>
        <dbReference type="PROSITE-ProRule" id="PRU00221"/>
    </source>
</evidence>
<feature type="compositionally biased region" description="Low complexity" evidence="4">
    <location>
        <begin position="504"/>
        <end position="514"/>
    </location>
</feature>
<feature type="compositionally biased region" description="Low complexity" evidence="4">
    <location>
        <begin position="21"/>
        <end position="37"/>
    </location>
</feature>
<dbReference type="HOGENOM" id="CLU_002874_1_0_1"/>
<feature type="compositionally biased region" description="Basic and acidic residues" evidence="4">
    <location>
        <begin position="628"/>
        <end position="638"/>
    </location>
</feature>
<feature type="compositionally biased region" description="Low complexity" evidence="4">
    <location>
        <begin position="450"/>
        <end position="472"/>
    </location>
</feature>
<dbReference type="GO" id="GO:0005829">
    <property type="term" value="C:cytosol"/>
    <property type="evidence" value="ECO:0007669"/>
    <property type="project" value="TreeGrafter"/>
</dbReference>
<protein>
    <submittedName>
        <fullName evidence="5">Uncharacterized protein</fullName>
    </submittedName>
</protein>
<feature type="region of interest" description="Disordered" evidence="4">
    <location>
        <begin position="1346"/>
        <end position="1372"/>
    </location>
</feature>
<dbReference type="SMART" id="SM00320">
    <property type="entry name" value="WD40"/>
    <property type="match status" value="5"/>
</dbReference>
<dbReference type="GO" id="GO:0016239">
    <property type="term" value="P:positive regulation of macroautophagy"/>
    <property type="evidence" value="ECO:0007669"/>
    <property type="project" value="TreeGrafter"/>
</dbReference>